<comment type="caution">
    <text evidence="1">The sequence shown here is derived from an EMBL/GenBank/DDBJ whole genome shotgun (WGS) entry which is preliminary data.</text>
</comment>
<keyword evidence="2" id="KW-1185">Reference proteome</keyword>
<dbReference type="Proteomes" id="UP000798662">
    <property type="component" value="Chromosome 1"/>
</dbReference>
<accession>A0ACC3BPQ7</accession>
<name>A0ACC3BPQ7_PYRYE</name>
<gene>
    <name evidence="1" type="ORF">I4F81_002198</name>
</gene>
<evidence type="ECO:0000313" key="1">
    <source>
        <dbReference type="EMBL" id="KAK1859603.1"/>
    </source>
</evidence>
<dbReference type="EMBL" id="CM020618">
    <property type="protein sequence ID" value="KAK1859603.1"/>
    <property type="molecule type" value="Genomic_DNA"/>
</dbReference>
<sequence>MVWRWAAARAAGHRSTSASAAPMSLRKSHRQTAASARKGAAMLRWPRLPRRGTAVGARRGRSGGGGAGKGGGEATCAASAGCAVPACQRPALPLSANPSSPPPRTPTSRQPGSAAAVRNRTDPTRWPPRPRTRPQAAARAREVAAPPVAHHAHAGWPRGRGVGCHHLGKRRSSATTLALPPRPPRGGWRVAVTRS</sequence>
<proteinExistence type="predicted"/>
<evidence type="ECO:0000313" key="2">
    <source>
        <dbReference type="Proteomes" id="UP000798662"/>
    </source>
</evidence>
<organism evidence="1 2">
    <name type="scientific">Pyropia yezoensis</name>
    <name type="common">Susabi-nori</name>
    <name type="synonym">Porphyra yezoensis</name>
    <dbReference type="NCBI Taxonomy" id="2788"/>
    <lineage>
        <taxon>Eukaryota</taxon>
        <taxon>Rhodophyta</taxon>
        <taxon>Bangiophyceae</taxon>
        <taxon>Bangiales</taxon>
        <taxon>Bangiaceae</taxon>
        <taxon>Pyropia</taxon>
    </lineage>
</organism>
<protein>
    <submittedName>
        <fullName evidence="1">Uncharacterized protein</fullName>
    </submittedName>
</protein>
<reference evidence="1" key="1">
    <citation type="submission" date="2019-11" db="EMBL/GenBank/DDBJ databases">
        <title>Nori genome reveals adaptations in red seaweeds to the harsh intertidal environment.</title>
        <authorList>
            <person name="Wang D."/>
            <person name="Mao Y."/>
        </authorList>
    </citation>
    <scope>NUCLEOTIDE SEQUENCE</scope>
    <source>
        <tissue evidence="1">Gametophyte</tissue>
    </source>
</reference>